<keyword evidence="2" id="KW-1185">Reference proteome</keyword>
<dbReference type="Proteomes" id="UP000825729">
    <property type="component" value="Unassembled WGS sequence"/>
</dbReference>
<proteinExistence type="predicted"/>
<dbReference type="Pfam" id="PF07911">
    <property type="entry name" value="DUF1677"/>
    <property type="match status" value="1"/>
</dbReference>
<dbReference type="PANTHER" id="PTHR33108">
    <property type="entry name" value="OS01G0745000 PROTEIN"/>
    <property type="match status" value="1"/>
</dbReference>
<name>A0AAV7END8_ARIFI</name>
<gene>
    <name evidence="1" type="ORF">H6P81_009107</name>
</gene>
<evidence type="ECO:0000313" key="2">
    <source>
        <dbReference type="Proteomes" id="UP000825729"/>
    </source>
</evidence>
<dbReference type="EMBL" id="JAINDJ010000004">
    <property type="protein sequence ID" value="KAG9449142.1"/>
    <property type="molecule type" value="Genomic_DNA"/>
</dbReference>
<organism evidence="1 2">
    <name type="scientific">Aristolochia fimbriata</name>
    <name type="common">White veined hardy Dutchman's pipe vine</name>
    <dbReference type="NCBI Taxonomy" id="158543"/>
    <lineage>
        <taxon>Eukaryota</taxon>
        <taxon>Viridiplantae</taxon>
        <taxon>Streptophyta</taxon>
        <taxon>Embryophyta</taxon>
        <taxon>Tracheophyta</taxon>
        <taxon>Spermatophyta</taxon>
        <taxon>Magnoliopsida</taxon>
        <taxon>Magnoliidae</taxon>
        <taxon>Piperales</taxon>
        <taxon>Aristolochiaceae</taxon>
        <taxon>Aristolochia</taxon>
    </lineage>
</organism>
<comment type="caution">
    <text evidence="1">The sequence shown here is derived from an EMBL/GenBank/DDBJ whole genome shotgun (WGS) entry which is preliminary data.</text>
</comment>
<dbReference type="AlphaFoldDB" id="A0AAV7END8"/>
<evidence type="ECO:0000313" key="1">
    <source>
        <dbReference type="EMBL" id="KAG9449142.1"/>
    </source>
</evidence>
<protein>
    <submittedName>
        <fullName evidence="1">Uncharacterized protein</fullName>
    </submittedName>
</protein>
<dbReference type="PANTHER" id="PTHR33108:SF14">
    <property type="entry name" value="OS01G0745000 PROTEIN"/>
    <property type="match status" value="1"/>
</dbReference>
<reference evidence="1 2" key="1">
    <citation type="submission" date="2021-07" db="EMBL/GenBank/DDBJ databases">
        <title>The Aristolochia fimbriata genome: insights into angiosperm evolution, floral development and chemical biosynthesis.</title>
        <authorList>
            <person name="Jiao Y."/>
        </authorList>
    </citation>
    <scope>NUCLEOTIDE SEQUENCE [LARGE SCALE GENOMIC DNA]</scope>
    <source>
        <strain evidence="1">IBCAS-2021</strain>
        <tissue evidence="1">Leaf</tissue>
    </source>
</reference>
<accession>A0AAV7END8</accession>
<sequence>MKDQSLRRVVSDAATEILDINISTCKETSLQTAAEKVAVHEVENISAECECCGLHEECTLDYFGLVKECYCGKWVCGLCSEAVKEQLKKFPDKALEEAIDTHTAFTKKFNATTRLNPTLSLAKSMTHAIKVSFRHGAAKLPLATKIARSNSCMPRIDTDHIDFKRENNRVLQ</sequence>
<dbReference type="InterPro" id="IPR012876">
    <property type="entry name" value="DUF1677_pln"/>
</dbReference>